<dbReference type="AlphaFoldDB" id="A0A445C7Y5"/>
<keyword evidence="2" id="KW-1185">Reference proteome</keyword>
<dbReference type="Proteomes" id="UP000289738">
    <property type="component" value="Chromosome A07"/>
</dbReference>
<dbReference type="PANTHER" id="PTHR46033">
    <property type="entry name" value="PROTEIN MAIN-LIKE 2"/>
    <property type="match status" value="1"/>
</dbReference>
<accession>A0A445C7Y5</accession>
<dbReference type="PANTHER" id="PTHR46033:SF8">
    <property type="entry name" value="PROTEIN MAINTENANCE OF MERISTEMS-LIKE"/>
    <property type="match status" value="1"/>
</dbReference>
<sequence length="145" mass="16789">MTITLHDVEYQLGLNIDGDPVSSYIGECEQFCDGRSIKDLCPKLLVGSEAPNDRVDTRFRQWRYIFDGIDIYNISHTHLRLYAHCCALSSLSGPLLCFAIIEWHQVDRVVCQFDGLQHILTRPLNIHEMHVHDGRFGRDEWYPIS</sequence>
<proteinExistence type="predicted"/>
<gene>
    <name evidence="1" type="ORF">Ahy_A07g032980</name>
</gene>
<dbReference type="InterPro" id="IPR044824">
    <property type="entry name" value="MAIN-like"/>
</dbReference>
<dbReference type="GO" id="GO:0010073">
    <property type="term" value="P:meristem maintenance"/>
    <property type="evidence" value="ECO:0007669"/>
    <property type="project" value="InterPro"/>
</dbReference>
<evidence type="ECO:0000313" key="1">
    <source>
        <dbReference type="EMBL" id="RYR47066.1"/>
    </source>
</evidence>
<evidence type="ECO:0000313" key="2">
    <source>
        <dbReference type="Proteomes" id="UP000289738"/>
    </source>
</evidence>
<protein>
    <recommendedName>
        <fullName evidence="3">Aminotransferase-like plant mobile domain-containing protein</fullName>
    </recommendedName>
</protein>
<name>A0A445C7Y5_ARAHY</name>
<reference evidence="1 2" key="1">
    <citation type="submission" date="2019-01" db="EMBL/GenBank/DDBJ databases">
        <title>Sequencing of cultivated peanut Arachis hypogaea provides insights into genome evolution and oil improvement.</title>
        <authorList>
            <person name="Chen X."/>
        </authorList>
    </citation>
    <scope>NUCLEOTIDE SEQUENCE [LARGE SCALE GENOMIC DNA]</scope>
    <source>
        <strain evidence="2">cv. Fuhuasheng</strain>
        <tissue evidence="1">Leaves</tissue>
    </source>
</reference>
<evidence type="ECO:0008006" key="3">
    <source>
        <dbReference type="Google" id="ProtNLM"/>
    </source>
</evidence>
<comment type="caution">
    <text evidence="1">The sequence shown here is derived from an EMBL/GenBank/DDBJ whole genome shotgun (WGS) entry which is preliminary data.</text>
</comment>
<organism evidence="1 2">
    <name type="scientific">Arachis hypogaea</name>
    <name type="common">Peanut</name>
    <dbReference type="NCBI Taxonomy" id="3818"/>
    <lineage>
        <taxon>Eukaryota</taxon>
        <taxon>Viridiplantae</taxon>
        <taxon>Streptophyta</taxon>
        <taxon>Embryophyta</taxon>
        <taxon>Tracheophyta</taxon>
        <taxon>Spermatophyta</taxon>
        <taxon>Magnoliopsida</taxon>
        <taxon>eudicotyledons</taxon>
        <taxon>Gunneridae</taxon>
        <taxon>Pentapetalae</taxon>
        <taxon>rosids</taxon>
        <taxon>fabids</taxon>
        <taxon>Fabales</taxon>
        <taxon>Fabaceae</taxon>
        <taxon>Papilionoideae</taxon>
        <taxon>50 kb inversion clade</taxon>
        <taxon>dalbergioids sensu lato</taxon>
        <taxon>Dalbergieae</taxon>
        <taxon>Pterocarpus clade</taxon>
        <taxon>Arachis</taxon>
    </lineage>
</organism>
<dbReference type="EMBL" id="SDMP01000007">
    <property type="protein sequence ID" value="RYR47066.1"/>
    <property type="molecule type" value="Genomic_DNA"/>
</dbReference>